<dbReference type="InterPro" id="IPR002104">
    <property type="entry name" value="Integrase_catalytic"/>
</dbReference>
<dbReference type="GO" id="GO:0015074">
    <property type="term" value="P:DNA integration"/>
    <property type="evidence" value="ECO:0007669"/>
    <property type="project" value="UniProtKB-KW"/>
</dbReference>
<dbReference type="InterPro" id="IPR050808">
    <property type="entry name" value="Phage_Integrase"/>
</dbReference>
<name>A0A3E1K6R1_9GAMM</name>
<keyword evidence="2" id="KW-0229">DNA integration</keyword>
<dbReference type="Pfam" id="PF12167">
    <property type="entry name" value="Arm-DNA-bind_2"/>
    <property type="match status" value="1"/>
</dbReference>
<dbReference type="Proteomes" id="UP000260351">
    <property type="component" value="Unassembled WGS sequence"/>
</dbReference>
<dbReference type="PROSITE" id="PS51898">
    <property type="entry name" value="TYR_RECOMBINASE"/>
    <property type="match status" value="1"/>
</dbReference>
<keyword evidence="4" id="KW-0233">DNA recombination</keyword>
<evidence type="ECO:0000256" key="5">
    <source>
        <dbReference type="PROSITE-ProRule" id="PRU01248"/>
    </source>
</evidence>
<evidence type="ECO:0000256" key="4">
    <source>
        <dbReference type="ARBA" id="ARBA00023172"/>
    </source>
</evidence>
<evidence type="ECO:0000313" key="10">
    <source>
        <dbReference type="Proteomes" id="UP000260351"/>
    </source>
</evidence>
<evidence type="ECO:0000313" key="9">
    <source>
        <dbReference type="EMBL" id="RFF29698.1"/>
    </source>
</evidence>
<sequence length="416" mass="47639">MGKVRARSDNGKLFLDFYYQGERCREQTALANTPANRRKVQKLLDRIESEILAGTFDYGATFPGSSRALQFSGVRPSGGAADRASVPAWTAPARERDRTPRFREFSETWMREKGPEWRPSYRETVTVTLNRYLLPAFGNRRVGSITRADLMDFRAKIAGSHRANGRKLSNARINKVMGFARQILDEAADRYEFPSPYRGIKSLRSRKPDIHPFSLEEVHRILERVRPDYRHYLAVRFYTGIRSGEINGLRWHNVDFSNNLILVRETLVQGRLQEGSKTYDSNRDIPMLPPVREALEAQREIAPKGVEWAFCTRRGAPIENRNFTNRVWKPLLANLGLTYRRPYQTRHTAATLMLAAGESPEWVARVLGHTTTQMLFTTYSRYVPNLTRQDGSAMARLLASQAGTSTHNDNNKKEDD</sequence>
<dbReference type="GO" id="GO:0006310">
    <property type="term" value="P:DNA recombination"/>
    <property type="evidence" value="ECO:0007669"/>
    <property type="project" value="UniProtKB-KW"/>
</dbReference>
<evidence type="ECO:0000259" key="7">
    <source>
        <dbReference type="PROSITE" id="PS51898"/>
    </source>
</evidence>
<keyword evidence="10" id="KW-1185">Reference proteome</keyword>
<dbReference type="AlphaFoldDB" id="A0A3E1K6R1"/>
<dbReference type="InterPro" id="IPR013762">
    <property type="entry name" value="Integrase-like_cat_sf"/>
</dbReference>
<comment type="similarity">
    <text evidence="1">Belongs to the 'phage' integrase family.</text>
</comment>
<evidence type="ECO:0000256" key="6">
    <source>
        <dbReference type="SAM" id="MobiDB-lite"/>
    </source>
</evidence>
<dbReference type="CDD" id="cd01189">
    <property type="entry name" value="INT_ICEBs1_C_like"/>
    <property type="match status" value="1"/>
</dbReference>
<evidence type="ECO:0000259" key="8">
    <source>
        <dbReference type="PROSITE" id="PS51900"/>
    </source>
</evidence>
<evidence type="ECO:0000256" key="2">
    <source>
        <dbReference type="ARBA" id="ARBA00022908"/>
    </source>
</evidence>
<dbReference type="InterPro" id="IPR044068">
    <property type="entry name" value="CB"/>
</dbReference>
<dbReference type="RefSeq" id="WP_116651282.1">
    <property type="nucleotide sequence ID" value="NZ_QUZK01000042.1"/>
</dbReference>
<feature type="region of interest" description="Disordered" evidence="6">
    <location>
        <begin position="76"/>
        <end position="95"/>
    </location>
</feature>
<dbReference type="GO" id="GO:0003677">
    <property type="term" value="F:DNA binding"/>
    <property type="evidence" value="ECO:0007669"/>
    <property type="project" value="UniProtKB-UniRule"/>
</dbReference>
<accession>A0A3E1K6R1</accession>
<comment type="caution">
    <text evidence="9">The sequence shown here is derived from an EMBL/GenBank/DDBJ whole genome shotgun (WGS) entry which is preliminary data.</text>
</comment>
<feature type="domain" description="Tyr recombinase" evidence="7">
    <location>
        <begin position="208"/>
        <end position="396"/>
    </location>
</feature>
<dbReference type="EMBL" id="QUZK01000042">
    <property type="protein sequence ID" value="RFF29698.1"/>
    <property type="molecule type" value="Genomic_DNA"/>
</dbReference>
<dbReference type="InterPro" id="IPR011010">
    <property type="entry name" value="DNA_brk_join_enz"/>
</dbReference>
<feature type="domain" description="Core-binding (CB)" evidence="8">
    <location>
        <begin position="100"/>
        <end position="188"/>
    </location>
</feature>
<dbReference type="PANTHER" id="PTHR30629:SF2">
    <property type="entry name" value="PROPHAGE INTEGRASE INTS-RELATED"/>
    <property type="match status" value="1"/>
</dbReference>
<reference evidence="9 10" key="1">
    <citation type="submission" date="2018-08" db="EMBL/GenBank/DDBJ databases">
        <title>Wenzhouxiangella salilacus sp. nov., a novel bacterium isolated from a saline lake in Xinjiang Province, China.</title>
        <authorList>
            <person name="Han S."/>
        </authorList>
    </citation>
    <scope>NUCLEOTIDE SEQUENCE [LARGE SCALE GENOMIC DNA]</scope>
    <source>
        <strain evidence="9 10">XDB06</strain>
    </source>
</reference>
<dbReference type="Gene3D" id="1.10.443.10">
    <property type="entry name" value="Intergrase catalytic core"/>
    <property type="match status" value="1"/>
</dbReference>
<proteinExistence type="inferred from homology"/>
<gene>
    <name evidence="9" type="ORF">DZC52_11470</name>
</gene>
<organism evidence="9 10">
    <name type="scientific">Wenzhouxiangella sediminis</name>
    <dbReference type="NCBI Taxonomy" id="1792836"/>
    <lineage>
        <taxon>Bacteria</taxon>
        <taxon>Pseudomonadati</taxon>
        <taxon>Pseudomonadota</taxon>
        <taxon>Gammaproteobacteria</taxon>
        <taxon>Chromatiales</taxon>
        <taxon>Wenzhouxiangellaceae</taxon>
        <taxon>Wenzhouxiangella</taxon>
    </lineage>
</organism>
<keyword evidence="3 5" id="KW-0238">DNA-binding</keyword>
<dbReference type="Gene3D" id="1.10.150.130">
    <property type="match status" value="1"/>
</dbReference>
<dbReference type="SUPFAM" id="SSF56349">
    <property type="entry name" value="DNA breaking-rejoining enzymes"/>
    <property type="match status" value="1"/>
</dbReference>
<dbReference type="OrthoDB" id="5391994at2"/>
<dbReference type="InterPro" id="IPR004107">
    <property type="entry name" value="Integrase_SAM-like_N"/>
</dbReference>
<dbReference type="InterPro" id="IPR022000">
    <property type="entry name" value="Min27-like_integrase_DNA_bind"/>
</dbReference>
<protein>
    <submittedName>
        <fullName evidence="9">Site-specific integrase</fullName>
    </submittedName>
</protein>
<evidence type="ECO:0000256" key="3">
    <source>
        <dbReference type="ARBA" id="ARBA00023125"/>
    </source>
</evidence>
<dbReference type="PANTHER" id="PTHR30629">
    <property type="entry name" value="PROPHAGE INTEGRASE"/>
    <property type="match status" value="1"/>
</dbReference>
<dbReference type="Pfam" id="PF00589">
    <property type="entry name" value="Phage_integrase"/>
    <property type="match status" value="1"/>
</dbReference>
<dbReference type="InterPro" id="IPR010998">
    <property type="entry name" value="Integrase_recombinase_N"/>
</dbReference>
<evidence type="ECO:0000256" key="1">
    <source>
        <dbReference type="ARBA" id="ARBA00008857"/>
    </source>
</evidence>
<dbReference type="Pfam" id="PF14659">
    <property type="entry name" value="Phage_int_SAM_3"/>
    <property type="match status" value="1"/>
</dbReference>
<dbReference type="PROSITE" id="PS51900">
    <property type="entry name" value="CB"/>
    <property type="match status" value="1"/>
</dbReference>